<dbReference type="PANTHER" id="PTHR43775">
    <property type="entry name" value="FATTY ACID SYNTHASE"/>
    <property type="match status" value="1"/>
</dbReference>
<dbReference type="GO" id="GO:0006633">
    <property type="term" value="P:fatty acid biosynthetic process"/>
    <property type="evidence" value="ECO:0007669"/>
    <property type="project" value="TreeGrafter"/>
</dbReference>
<dbReference type="AlphaFoldDB" id="A0A195EQ38"/>
<comment type="similarity">
    <text evidence="1">Belongs to the thiolase-like superfamily. Beta-ketoacyl-ACP synthases family.</text>
</comment>
<dbReference type="PANTHER" id="PTHR43775:SF23">
    <property type="entry name" value="FATTY ACID SYNTHASE 3"/>
    <property type="match status" value="1"/>
</dbReference>
<evidence type="ECO:0000313" key="3">
    <source>
        <dbReference type="EMBL" id="KYN30400.1"/>
    </source>
</evidence>
<dbReference type="InterPro" id="IPR020841">
    <property type="entry name" value="PKS_Beta-ketoAc_synthase_dom"/>
</dbReference>
<protein>
    <submittedName>
        <fullName evidence="3">Fatty acid synthase</fullName>
    </submittedName>
</protein>
<dbReference type="Pfam" id="PF00109">
    <property type="entry name" value="ketoacyl-synt"/>
    <property type="match status" value="1"/>
</dbReference>
<dbReference type="Pfam" id="PF02801">
    <property type="entry name" value="Ketoacyl-synt_C"/>
    <property type="match status" value="1"/>
</dbReference>
<evidence type="ECO:0000313" key="4">
    <source>
        <dbReference type="Proteomes" id="UP000078541"/>
    </source>
</evidence>
<dbReference type="Gene3D" id="3.40.47.10">
    <property type="match status" value="1"/>
</dbReference>
<dbReference type="SUPFAM" id="SSF53901">
    <property type="entry name" value="Thiolase-like"/>
    <property type="match status" value="1"/>
</dbReference>
<keyword evidence="1" id="KW-0808">Transferase</keyword>
<dbReference type="Proteomes" id="UP000078541">
    <property type="component" value="Unassembled WGS sequence"/>
</dbReference>
<reference evidence="3 4" key="1">
    <citation type="submission" date="2016-03" db="EMBL/GenBank/DDBJ databases">
        <title>Trachymyrmex septentrionalis WGS genome.</title>
        <authorList>
            <person name="Nygaard S."/>
            <person name="Hu H."/>
            <person name="Boomsma J."/>
            <person name="Zhang G."/>
        </authorList>
    </citation>
    <scope>NUCLEOTIDE SEQUENCE [LARGE SCALE GENOMIC DNA]</scope>
    <source>
        <strain evidence="3">Tsep2-gDNA-1</strain>
        <tissue evidence="3">Whole body</tissue>
    </source>
</reference>
<proteinExistence type="inferred from homology"/>
<dbReference type="GO" id="GO:0004312">
    <property type="term" value="F:fatty acid synthase activity"/>
    <property type="evidence" value="ECO:0007669"/>
    <property type="project" value="TreeGrafter"/>
</dbReference>
<evidence type="ECO:0000256" key="1">
    <source>
        <dbReference type="RuleBase" id="RU003694"/>
    </source>
</evidence>
<dbReference type="CDD" id="cd00833">
    <property type="entry name" value="PKS"/>
    <property type="match status" value="1"/>
</dbReference>
<evidence type="ECO:0000259" key="2">
    <source>
        <dbReference type="PROSITE" id="PS52004"/>
    </source>
</evidence>
<dbReference type="SMART" id="SM00825">
    <property type="entry name" value="PKS_KS"/>
    <property type="match status" value="1"/>
</dbReference>
<accession>A0A195EQ38</accession>
<dbReference type="InterPro" id="IPR016039">
    <property type="entry name" value="Thiolase-like"/>
</dbReference>
<dbReference type="STRING" id="34720.A0A195EQ38"/>
<gene>
    <name evidence="3" type="ORF">ALC56_15330</name>
</gene>
<keyword evidence="4" id="KW-1185">Reference proteome</keyword>
<dbReference type="InterPro" id="IPR050091">
    <property type="entry name" value="PKS_NRPS_Biosynth_Enz"/>
</dbReference>
<sequence length="510" mass="57928">MDGKEAYRSWNDIDFGEEIVISGIAGRFPGSDNMNHLRENLFNKIDLVKADHGRWENEYPDLSTRMGIINNLEKFDADFFGLSFKQAHVLMPEGRMLLEHSYEAIIDARINPKQLRGKNTTVIIGTSYIETQEKFLYENYQLNDFQIVGCSKSTMANVISYYLDLKGPSYTVDTACSLYAMALGYHCIMSGKCEDAIIGAGNLCLHPIISLQYALYVGVLSPEGYCRPFDSNGNGYSHSETVAIVYLQKAKNAKRIYAICPHIKLNNDGYKEVGITHPSLLMQSILLKECYNECGILTSCLDYIETHGTGTKVGDLQEVTAICNSLCKNRETPLMIGSVKSNLGHGEPASGFIQIAKPKYRYLENLFTSIDEIGYFTFFNNSDVVPPSEMCLNFIFIFDDVACDKQDAVREYFVMNRHANVDCFYLCQTYARIPKHLIRYNANLLILFKQDSTNFKHVYNDHVNTDMSYDEFCALCRGCWQQKYEFVVIDKDSALTNGRYKKGFNEFAIP</sequence>
<dbReference type="InterPro" id="IPR014030">
    <property type="entry name" value="Ketoacyl_synth_N"/>
</dbReference>
<feature type="domain" description="Ketosynthase family 3 (KS3)" evidence="2">
    <location>
        <begin position="16"/>
        <end position="411"/>
    </location>
</feature>
<organism evidence="3 4">
    <name type="scientific">Trachymyrmex septentrionalis</name>
    <dbReference type="NCBI Taxonomy" id="34720"/>
    <lineage>
        <taxon>Eukaryota</taxon>
        <taxon>Metazoa</taxon>
        <taxon>Ecdysozoa</taxon>
        <taxon>Arthropoda</taxon>
        <taxon>Hexapoda</taxon>
        <taxon>Insecta</taxon>
        <taxon>Pterygota</taxon>
        <taxon>Neoptera</taxon>
        <taxon>Endopterygota</taxon>
        <taxon>Hymenoptera</taxon>
        <taxon>Apocrita</taxon>
        <taxon>Aculeata</taxon>
        <taxon>Formicoidea</taxon>
        <taxon>Formicidae</taxon>
        <taxon>Myrmicinae</taxon>
        <taxon>Trachymyrmex</taxon>
    </lineage>
</organism>
<dbReference type="EMBL" id="KQ982026">
    <property type="protein sequence ID" value="KYN30400.1"/>
    <property type="molecule type" value="Genomic_DNA"/>
</dbReference>
<dbReference type="InterPro" id="IPR014031">
    <property type="entry name" value="Ketoacyl_synth_C"/>
</dbReference>
<dbReference type="PROSITE" id="PS52004">
    <property type="entry name" value="KS3_2"/>
    <property type="match status" value="1"/>
</dbReference>
<name>A0A195EQ38_9HYME</name>